<dbReference type="GO" id="GO:0008716">
    <property type="term" value="F:D-alanine-D-alanine ligase activity"/>
    <property type="evidence" value="ECO:0007669"/>
    <property type="project" value="UniProtKB-EC"/>
</dbReference>
<dbReference type="InterPro" id="IPR011095">
    <property type="entry name" value="Dala_Dala_lig_C"/>
</dbReference>
<evidence type="ECO:0000313" key="14">
    <source>
        <dbReference type="Proteomes" id="UP001652442"/>
    </source>
</evidence>
<dbReference type="Gene3D" id="3.30.470.20">
    <property type="entry name" value="ATP-grasp fold, B domain"/>
    <property type="match status" value="1"/>
</dbReference>
<dbReference type="InterPro" id="IPR011761">
    <property type="entry name" value="ATP-grasp"/>
</dbReference>
<evidence type="ECO:0000256" key="3">
    <source>
        <dbReference type="ARBA" id="ARBA00022490"/>
    </source>
</evidence>
<name>A0ABT2TKS8_9FIRM</name>
<evidence type="ECO:0000259" key="12">
    <source>
        <dbReference type="PROSITE" id="PS50975"/>
    </source>
</evidence>
<dbReference type="PROSITE" id="PS50975">
    <property type="entry name" value="ATP_GRASP"/>
    <property type="match status" value="1"/>
</dbReference>
<dbReference type="RefSeq" id="WP_158425524.1">
    <property type="nucleotide sequence ID" value="NZ_JAOQJQ010000004.1"/>
</dbReference>
<dbReference type="PIRSF" id="PIRSF039102">
    <property type="entry name" value="Ddl/VanB"/>
    <property type="match status" value="1"/>
</dbReference>
<accession>A0ABT2TKS8</accession>
<keyword evidence="7 10" id="KW-0133">Cell shape</keyword>
<reference evidence="13 14" key="1">
    <citation type="journal article" date="2021" name="ISME Commun">
        <title>Automated analysis of genomic sequences facilitates high-throughput and comprehensive description of bacteria.</title>
        <authorList>
            <person name="Hitch T.C.A."/>
        </authorList>
    </citation>
    <scope>NUCLEOTIDE SEQUENCE [LARGE SCALE GENOMIC DNA]</scope>
    <source>
        <strain evidence="13 14">Sanger_109</strain>
    </source>
</reference>
<dbReference type="HAMAP" id="MF_00047">
    <property type="entry name" value="Dala_Dala_lig"/>
    <property type="match status" value="1"/>
</dbReference>
<comment type="function">
    <text evidence="10">Cell wall formation.</text>
</comment>
<dbReference type="Pfam" id="PF07478">
    <property type="entry name" value="Dala_Dala_lig_C"/>
    <property type="match status" value="1"/>
</dbReference>
<keyword evidence="6 11" id="KW-0067">ATP-binding</keyword>
<dbReference type="InterPro" id="IPR013815">
    <property type="entry name" value="ATP_grasp_subdomain_1"/>
</dbReference>
<protein>
    <recommendedName>
        <fullName evidence="10">D-alanine--D-alanine ligase</fullName>
        <ecNumber evidence="10">6.3.2.4</ecNumber>
    </recommendedName>
    <alternativeName>
        <fullName evidence="10">D-Ala-D-Ala ligase</fullName>
    </alternativeName>
    <alternativeName>
        <fullName evidence="10">D-alanylalanine synthetase</fullName>
    </alternativeName>
</protein>
<evidence type="ECO:0000256" key="5">
    <source>
        <dbReference type="ARBA" id="ARBA00022741"/>
    </source>
</evidence>
<evidence type="ECO:0000313" key="13">
    <source>
        <dbReference type="EMBL" id="MCU6762819.1"/>
    </source>
</evidence>
<dbReference type="Gene3D" id="3.30.1490.20">
    <property type="entry name" value="ATP-grasp fold, A domain"/>
    <property type="match status" value="1"/>
</dbReference>
<dbReference type="Pfam" id="PF01820">
    <property type="entry name" value="Dala_Dala_lig_N"/>
    <property type="match status" value="1"/>
</dbReference>
<dbReference type="PANTHER" id="PTHR23132">
    <property type="entry name" value="D-ALANINE--D-ALANINE LIGASE"/>
    <property type="match status" value="1"/>
</dbReference>
<keyword evidence="4 10" id="KW-0436">Ligase</keyword>
<dbReference type="SUPFAM" id="SSF56059">
    <property type="entry name" value="Glutathione synthetase ATP-binding domain-like"/>
    <property type="match status" value="1"/>
</dbReference>
<evidence type="ECO:0000256" key="2">
    <source>
        <dbReference type="ARBA" id="ARBA00010871"/>
    </source>
</evidence>
<dbReference type="NCBIfam" id="NF002378">
    <property type="entry name" value="PRK01372.1"/>
    <property type="match status" value="1"/>
</dbReference>
<dbReference type="PROSITE" id="PS00843">
    <property type="entry name" value="DALA_DALA_LIGASE_1"/>
    <property type="match status" value="1"/>
</dbReference>
<keyword evidence="5 11" id="KW-0547">Nucleotide-binding</keyword>
<feature type="domain" description="ATP-grasp" evidence="12">
    <location>
        <begin position="147"/>
        <end position="343"/>
    </location>
</feature>
<dbReference type="EMBL" id="JAOQJQ010000004">
    <property type="protein sequence ID" value="MCU6762819.1"/>
    <property type="molecule type" value="Genomic_DNA"/>
</dbReference>
<dbReference type="InterPro" id="IPR016185">
    <property type="entry name" value="PreATP-grasp_dom_sf"/>
</dbReference>
<evidence type="ECO:0000256" key="4">
    <source>
        <dbReference type="ARBA" id="ARBA00022598"/>
    </source>
</evidence>
<dbReference type="SUPFAM" id="SSF52440">
    <property type="entry name" value="PreATP-grasp domain"/>
    <property type="match status" value="1"/>
</dbReference>
<gene>
    <name evidence="10" type="primary">ddl</name>
    <name evidence="13" type="ORF">OCV88_10810</name>
</gene>
<keyword evidence="8 10" id="KW-0573">Peptidoglycan synthesis</keyword>
<evidence type="ECO:0000256" key="6">
    <source>
        <dbReference type="ARBA" id="ARBA00022840"/>
    </source>
</evidence>
<dbReference type="EC" id="6.3.2.4" evidence="10"/>
<comment type="caution">
    <text evidence="13">The sequence shown here is derived from an EMBL/GenBank/DDBJ whole genome shotgun (WGS) entry which is preliminary data.</text>
</comment>
<dbReference type="InterPro" id="IPR011127">
    <property type="entry name" value="Dala_Dala_lig_N"/>
</dbReference>
<evidence type="ECO:0000256" key="11">
    <source>
        <dbReference type="PROSITE-ProRule" id="PRU00409"/>
    </source>
</evidence>
<dbReference type="Proteomes" id="UP001652442">
    <property type="component" value="Unassembled WGS sequence"/>
</dbReference>
<keyword evidence="3 10" id="KW-0963">Cytoplasm</keyword>
<comment type="similarity">
    <text evidence="2 10">Belongs to the D-alanine--D-alanine ligase family.</text>
</comment>
<dbReference type="InterPro" id="IPR005905">
    <property type="entry name" value="D_ala_D_ala"/>
</dbReference>
<keyword evidence="9 10" id="KW-0961">Cell wall biogenesis/degradation</keyword>
<comment type="pathway">
    <text evidence="10">Cell wall biogenesis; peptidoglycan biosynthesis.</text>
</comment>
<dbReference type="PANTHER" id="PTHR23132:SF23">
    <property type="entry name" value="D-ALANINE--D-ALANINE LIGASE B"/>
    <property type="match status" value="1"/>
</dbReference>
<dbReference type="InterPro" id="IPR000291">
    <property type="entry name" value="D-Ala_lig_Van_CS"/>
</dbReference>
<dbReference type="Gene3D" id="3.40.50.20">
    <property type="match status" value="1"/>
</dbReference>
<evidence type="ECO:0000256" key="1">
    <source>
        <dbReference type="ARBA" id="ARBA00004496"/>
    </source>
</evidence>
<evidence type="ECO:0000256" key="7">
    <source>
        <dbReference type="ARBA" id="ARBA00022960"/>
    </source>
</evidence>
<sequence>MDIIVLAGGLSTERDVSFITGTQVSQALRKCGHRVILLDVFMGYSDKEEDVSNIFERWEEVSVKTGQITSEAPDIAKIKSMRADQSDCFFGPNVIRMCQGADIVFMALHGENGENGKIQAAFDLFGIKYTGTGYLSSALAMDKGMSKQLFEANGIPTPKGISMKRAKRTDSFAQTGLLFPCVVKPCCGGSSIGVSIVETEVQYQAALDEAFKYEDEIVIESYVKGREFSVGVIDCQALPVIEIAPVEGFYDYKNKYKAGSAVETCPADIPDEIAKQMQHYAEKIAVVLGLNTYSRSDFLLNEKNEIYCLEANTLPGMTPTSLLPQEAQAVGMSFEELCQELIRISLKKYQ</sequence>
<proteinExistence type="inferred from homology"/>
<evidence type="ECO:0000256" key="9">
    <source>
        <dbReference type="ARBA" id="ARBA00023316"/>
    </source>
</evidence>
<keyword evidence="14" id="KW-1185">Reference proteome</keyword>
<comment type="subcellular location">
    <subcellularLocation>
        <location evidence="1 10">Cytoplasm</location>
    </subcellularLocation>
</comment>
<organism evidence="13 14">
    <name type="scientific">Brotonthovivens ammoniilytica</name>
    <dbReference type="NCBI Taxonomy" id="2981725"/>
    <lineage>
        <taxon>Bacteria</taxon>
        <taxon>Bacillati</taxon>
        <taxon>Bacillota</taxon>
        <taxon>Clostridia</taxon>
        <taxon>Lachnospirales</taxon>
        <taxon>Lachnospiraceae</taxon>
        <taxon>Brotonthovivens</taxon>
    </lineage>
</organism>
<dbReference type="NCBIfam" id="TIGR01205">
    <property type="entry name" value="D_ala_D_alaTIGR"/>
    <property type="match status" value="1"/>
</dbReference>
<evidence type="ECO:0000256" key="10">
    <source>
        <dbReference type="HAMAP-Rule" id="MF_00047"/>
    </source>
</evidence>
<evidence type="ECO:0000256" key="8">
    <source>
        <dbReference type="ARBA" id="ARBA00022984"/>
    </source>
</evidence>
<comment type="catalytic activity">
    <reaction evidence="10">
        <text>2 D-alanine + ATP = D-alanyl-D-alanine + ADP + phosphate + H(+)</text>
        <dbReference type="Rhea" id="RHEA:11224"/>
        <dbReference type="ChEBI" id="CHEBI:15378"/>
        <dbReference type="ChEBI" id="CHEBI:30616"/>
        <dbReference type="ChEBI" id="CHEBI:43474"/>
        <dbReference type="ChEBI" id="CHEBI:57416"/>
        <dbReference type="ChEBI" id="CHEBI:57822"/>
        <dbReference type="ChEBI" id="CHEBI:456216"/>
        <dbReference type="EC" id="6.3.2.4"/>
    </reaction>
</comment>